<keyword evidence="1" id="KW-0812">Transmembrane</keyword>
<reference evidence="2 3" key="1">
    <citation type="submission" date="2021-06" db="EMBL/GenBank/DDBJ databases">
        <authorList>
            <person name="Palmer J.M."/>
        </authorList>
    </citation>
    <scope>NUCLEOTIDE SEQUENCE [LARGE SCALE GENOMIC DNA]</scope>
    <source>
        <strain evidence="2 3">XC_2019</strain>
        <tissue evidence="2">Muscle</tissue>
    </source>
</reference>
<protein>
    <submittedName>
        <fullName evidence="2">Uncharacterized protein</fullName>
    </submittedName>
</protein>
<feature type="transmembrane region" description="Helical" evidence="1">
    <location>
        <begin position="68"/>
        <end position="94"/>
    </location>
</feature>
<evidence type="ECO:0000313" key="2">
    <source>
        <dbReference type="EMBL" id="MEQ2202700.1"/>
    </source>
</evidence>
<keyword evidence="1" id="KW-0472">Membrane</keyword>
<sequence>MGGHPSLHADFSHSHTSMHSHTLTHTCTCMCSINHAPSCPTVPYSSTTTLLPTPKPLAPPTPGYGPQLWQASVLSLTLFIALISIIFISVILIAGQDARSNMVNVCLCFSMCKCVSKWVSTCVFSVLLLSAGVSTSLCVCAIKNVCAYI</sequence>
<comment type="caution">
    <text evidence="2">The sequence shown here is derived from an EMBL/GenBank/DDBJ whole genome shotgun (WGS) entry which is preliminary data.</text>
</comment>
<dbReference type="EMBL" id="JAHRIN010033875">
    <property type="protein sequence ID" value="MEQ2202700.1"/>
    <property type="molecule type" value="Genomic_DNA"/>
</dbReference>
<dbReference type="Proteomes" id="UP001434883">
    <property type="component" value="Unassembled WGS sequence"/>
</dbReference>
<evidence type="ECO:0000313" key="3">
    <source>
        <dbReference type="Proteomes" id="UP001434883"/>
    </source>
</evidence>
<evidence type="ECO:0000256" key="1">
    <source>
        <dbReference type="SAM" id="Phobius"/>
    </source>
</evidence>
<gene>
    <name evidence="2" type="ORF">XENOCAPTIV_012723</name>
</gene>
<name>A0ABV0R3J9_9TELE</name>
<accession>A0ABV0R3J9</accession>
<organism evidence="2 3">
    <name type="scientific">Xenoophorus captivus</name>
    <dbReference type="NCBI Taxonomy" id="1517983"/>
    <lineage>
        <taxon>Eukaryota</taxon>
        <taxon>Metazoa</taxon>
        <taxon>Chordata</taxon>
        <taxon>Craniata</taxon>
        <taxon>Vertebrata</taxon>
        <taxon>Euteleostomi</taxon>
        <taxon>Actinopterygii</taxon>
        <taxon>Neopterygii</taxon>
        <taxon>Teleostei</taxon>
        <taxon>Neoteleostei</taxon>
        <taxon>Acanthomorphata</taxon>
        <taxon>Ovalentaria</taxon>
        <taxon>Atherinomorphae</taxon>
        <taxon>Cyprinodontiformes</taxon>
        <taxon>Goodeidae</taxon>
        <taxon>Xenoophorus</taxon>
    </lineage>
</organism>
<keyword evidence="1" id="KW-1133">Transmembrane helix</keyword>
<proteinExistence type="predicted"/>
<keyword evidence="3" id="KW-1185">Reference proteome</keyword>